<comment type="caution">
    <text evidence="3">The sequence shown here is derived from an EMBL/GenBank/DDBJ whole genome shotgun (WGS) entry which is preliminary data.</text>
</comment>
<dbReference type="SUPFAM" id="SSF51735">
    <property type="entry name" value="NAD(P)-binding Rossmann-fold domains"/>
    <property type="match status" value="1"/>
</dbReference>
<dbReference type="PANTHER" id="PTHR24321">
    <property type="entry name" value="DEHYDROGENASES, SHORT CHAIN"/>
    <property type="match status" value="1"/>
</dbReference>
<comment type="similarity">
    <text evidence="1">Belongs to the short-chain dehydrogenases/reductases (SDR) family.</text>
</comment>
<dbReference type="InterPro" id="IPR036291">
    <property type="entry name" value="NAD(P)-bd_dom_sf"/>
</dbReference>
<dbReference type="Gene3D" id="3.40.50.720">
    <property type="entry name" value="NAD(P)-binding Rossmann-like Domain"/>
    <property type="match status" value="1"/>
</dbReference>
<name>A0ABS7UFZ0_9ACTN</name>
<protein>
    <submittedName>
        <fullName evidence="3">SDR family oxidoreductase</fullName>
    </submittedName>
</protein>
<dbReference type="PRINTS" id="PR00081">
    <property type="entry name" value="GDHRDH"/>
</dbReference>
<dbReference type="CDD" id="cd05233">
    <property type="entry name" value="SDR_c"/>
    <property type="match status" value="1"/>
</dbReference>
<dbReference type="Proteomes" id="UP000780875">
    <property type="component" value="Unassembled WGS sequence"/>
</dbReference>
<evidence type="ECO:0000313" key="4">
    <source>
        <dbReference type="Proteomes" id="UP000780875"/>
    </source>
</evidence>
<proteinExistence type="inferred from homology"/>
<organism evidence="3 4">
    <name type="scientific">Nocardioides mangrovi</name>
    <dbReference type="NCBI Taxonomy" id="2874580"/>
    <lineage>
        <taxon>Bacteria</taxon>
        <taxon>Bacillati</taxon>
        <taxon>Actinomycetota</taxon>
        <taxon>Actinomycetes</taxon>
        <taxon>Propionibacteriales</taxon>
        <taxon>Nocardioidaceae</taxon>
        <taxon>Nocardioides</taxon>
    </lineage>
</organism>
<dbReference type="EMBL" id="JAIQZJ010000008">
    <property type="protein sequence ID" value="MBZ5739558.1"/>
    <property type="molecule type" value="Genomic_DNA"/>
</dbReference>
<sequence length="260" mass="26649">MSSTQGRMADRVAVVTGVGSGIGQGVALRYAAEGAAVVAVDIDLGSAETTAARSAEAGAPFASVLRCDLTDPSDVRRLTGEIDRAHGRVDTLVNAGAIQPHMGPVWEMDYESAFRPTIVGEVDLVFLLCQAAWPLLRASGRGAVINFASVNSFRGSRHMGMVAHTAGKGAILAMSRQLAIEGGPDNIRVNTIAPGLVQTDATKAAGATDGDLASTIVARTLLGRLGVPEDVAQCALWLGSDESSWVTGANVPIDGGVTAA</sequence>
<evidence type="ECO:0000313" key="3">
    <source>
        <dbReference type="EMBL" id="MBZ5739558.1"/>
    </source>
</evidence>
<evidence type="ECO:0000256" key="2">
    <source>
        <dbReference type="ARBA" id="ARBA00023002"/>
    </source>
</evidence>
<dbReference type="PANTHER" id="PTHR24321:SF8">
    <property type="entry name" value="ESTRADIOL 17-BETA-DEHYDROGENASE 8-RELATED"/>
    <property type="match status" value="1"/>
</dbReference>
<dbReference type="InterPro" id="IPR002347">
    <property type="entry name" value="SDR_fam"/>
</dbReference>
<accession>A0ABS7UFZ0</accession>
<keyword evidence="2" id="KW-0560">Oxidoreductase</keyword>
<reference evidence="3 4" key="1">
    <citation type="submission" date="2021-09" db="EMBL/GenBank/DDBJ databases">
        <title>Whole genome sequence of Nocardioides sp. GBK3QG-3.</title>
        <authorList>
            <person name="Tuo L."/>
        </authorList>
    </citation>
    <scope>NUCLEOTIDE SEQUENCE [LARGE SCALE GENOMIC DNA]</scope>
    <source>
        <strain evidence="3 4">GBK3QG-3</strain>
    </source>
</reference>
<dbReference type="Pfam" id="PF13561">
    <property type="entry name" value="adh_short_C2"/>
    <property type="match status" value="1"/>
</dbReference>
<dbReference type="RefSeq" id="WP_224123923.1">
    <property type="nucleotide sequence ID" value="NZ_JAIQZJ010000008.1"/>
</dbReference>
<evidence type="ECO:0000256" key="1">
    <source>
        <dbReference type="ARBA" id="ARBA00006484"/>
    </source>
</evidence>
<gene>
    <name evidence="3" type="ORF">K8U61_15395</name>
</gene>
<keyword evidence="4" id="KW-1185">Reference proteome</keyword>
<dbReference type="PRINTS" id="PR00080">
    <property type="entry name" value="SDRFAMILY"/>
</dbReference>